<evidence type="ECO:0000313" key="5">
    <source>
        <dbReference type="Proteomes" id="UP000052257"/>
    </source>
</evidence>
<dbReference type="EMBL" id="FAVB01000006">
    <property type="protein sequence ID" value="CUU89490.1"/>
    <property type="molecule type" value="Genomic_DNA"/>
</dbReference>
<keyword evidence="1" id="KW-0812">Transmembrane</keyword>
<organism evidence="3 4">
    <name type="scientific">Campylobacter hyointestinalis subsp. hyointestinalis</name>
    <dbReference type="NCBI Taxonomy" id="91352"/>
    <lineage>
        <taxon>Bacteria</taxon>
        <taxon>Pseudomonadati</taxon>
        <taxon>Campylobacterota</taxon>
        <taxon>Epsilonproteobacteria</taxon>
        <taxon>Campylobacterales</taxon>
        <taxon>Campylobacteraceae</taxon>
        <taxon>Campylobacter</taxon>
    </lineage>
</organism>
<evidence type="ECO:0000313" key="4">
    <source>
        <dbReference type="Proteomes" id="UP000052237"/>
    </source>
</evidence>
<accession>A0A9W5AVS9</accession>
<comment type="caution">
    <text evidence="3">The sequence shown here is derived from an EMBL/GenBank/DDBJ whole genome shotgun (WGS) entry which is preliminary data.</text>
</comment>
<dbReference type="GeneID" id="29474015"/>
<evidence type="ECO:0000313" key="2">
    <source>
        <dbReference type="EMBL" id="CUU87875.1"/>
    </source>
</evidence>
<sequence>MNKDRSLEEIDILKLLFYALLFIVVCIVMVFAFLVPSIKDYKNAKINNNDKAVNLYKIEQVYNGEYLNLKNLKQKNEKPLDAISSRFNEIKFVAQTGRFFSNVKLFGLPKENKDEKFLRYELNVTGSIKSPQNFYNFLNFVNEYENIIKVDFPISMQSDGNRIDTSFKIKVYIGETDLQETDESKDKVL</sequence>
<keyword evidence="1" id="KW-1133">Transmembrane helix</keyword>
<protein>
    <submittedName>
        <fullName evidence="3">Membrane protein</fullName>
    </submittedName>
</protein>
<keyword evidence="1" id="KW-0472">Membrane</keyword>
<keyword evidence="4" id="KW-1185">Reference proteome</keyword>
<proteinExistence type="predicted"/>
<gene>
    <name evidence="3" type="ORF">ERS686654_02000</name>
    <name evidence="2" type="ORF">ERS739220_01818</name>
</gene>
<evidence type="ECO:0000256" key="1">
    <source>
        <dbReference type="SAM" id="Phobius"/>
    </source>
</evidence>
<dbReference type="Proteomes" id="UP000052237">
    <property type="component" value="Unassembled WGS sequence"/>
</dbReference>
<name>A0A0S4SHD5_CAMHY</name>
<accession>A0A0S4SHD5</accession>
<dbReference type="Proteomes" id="UP000052257">
    <property type="component" value="Unassembled WGS sequence"/>
</dbReference>
<evidence type="ECO:0000313" key="3">
    <source>
        <dbReference type="EMBL" id="CUU89490.1"/>
    </source>
</evidence>
<dbReference type="EMBL" id="FAUW01000005">
    <property type="protein sequence ID" value="CUU87875.1"/>
    <property type="molecule type" value="Genomic_DNA"/>
</dbReference>
<dbReference type="AlphaFoldDB" id="A0A0S4SHD5"/>
<reference evidence="4 5" key="1">
    <citation type="submission" date="2015-11" db="EMBL/GenBank/DDBJ databases">
        <authorList>
            <consortium name="Pathogen Informatics"/>
        </authorList>
    </citation>
    <scope>NUCLEOTIDE SEQUENCE [LARGE SCALE GENOMIC DNA]</scope>
    <source>
        <strain evidence="3 4">006A-0059</strain>
        <strain evidence="2 5">006A-0191</strain>
    </source>
</reference>
<dbReference type="RefSeq" id="WP_059426607.1">
    <property type="nucleotide sequence ID" value="NZ_FAUT01000002.1"/>
</dbReference>
<feature type="transmembrane region" description="Helical" evidence="1">
    <location>
        <begin position="15"/>
        <end position="35"/>
    </location>
</feature>